<evidence type="ECO:0000256" key="2">
    <source>
        <dbReference type="ARBA" id="ARBA00022617"/>
    </source>
</evidence>
<comment type="caution">
    <text evidence="8">The sequence shown here is derived from an EMBL/GenBank/DDBJ whole genome shotgun (WGS) entry which is preliminary data.</text>
</comment>
<dbReference type="Proteomes" id="UP000283469">
    <property type="component" value="Unassembled WGS sequence"/>
</dbReference>
<evidence type="ECO:0000256" key="6">
    <source>
        <dbReference type="ARBA" id="ARBA00023014"/>
    </source>
</evidence>
<evidence type="ECO:0000256" key="4">
    <source>
        <dbReference type="ARBA" id="ARBA00023002"/>
    </source>
</evidence>
<protein>
    <submittedName>
        <fullName evidence="8">Cobalamin biosynthesis protein CobG</fullName>
    </submittedName>
</protein>
<dbReference type="GO" id="GO:0016491">
    <property type="term" value="F:oxidoreductase activity"/>
    <property type="evidence" value="ECO:0007669"/>
    <property type="project" value="UniProtKB-KW"/>
</dbReference>
<dbReference type="InterPro" id="IPR045854">
    <property type="entry name" value="NO2/SO3_Rdtase_4Fe4S_sf"/>
</dbReference>
<keyword evidence="4" id="KW-0560">Oxidoreductase</keyword>
<dbReference type="Gene3D" id="3.30.413.10">
    <property type="entry name" value="Sulfite Reductase Hemoprotein, domain 1"/>
    <property type="match status" value="2"/>
</dbReference>
<keyword evidence="6" id="KW-0411">Iron-sulfur</keyword>
<name>A0A418YVA5_9SPHN</name>
<dbReference type="OrthoDB" id="7459360at2"/>
<sequence>MSSFAVKGWCPDAWHPMAAGDGLIVRVRPMLGRVTRAQMTVLAEAATVHGNGQIDLTSRANLQLRGVREAALSALLTTLVATGLVDPDPVIETRRNLLVAPDWQEGDDTARIARSLIARLGELPELPGKVGFVIDAGEACALFHEGGDFRIERGQHGGLILRADGHATGSVVEQGAEVDALLALTHWFIESGGRGSGRMARHRATLPPFAAGAIPPAHPARPVVPGGHVLGVPFGRMAAEQLLGLGPIDAIRLTPWRMLLIEGRGTPANDGWITDAGDPLLRVDACPGEPDCPQSTVETRAFARRLAPHVTGRLHVSGCAKGCARAAPADVMLTGRDGRLDLATDARAADPPLQSGLTQAALLAHFGAD</sequence>
<dbReference type="InterPro" id="IPR036136">
    <property type="entry name" value="Nit/Sulf_reduc_fer-like_dom_sf"/>
</dbReference>
<reference evidence="8 9" key="1">
    <citation type="submission" date="2018-08" db="EMBL/GenBank/DDBJ databases">
        <title>Sphingobium sp. EO9.</title>
        <authorList>
            <person name="Park Y."/>
            <person name="Kim K.H."/>
            <person name="Jeon C.O."/>
        </authorList>
    </citation>
    <scope>NUCLEOTIDE SEQUENCE [LARGE SCALE GENOMIC DNA]</scope>
    <source>
        <strain evidence="8 9">EO9</strain>
    </source>
</reference>
<evidence type="ECO:0000256" key="1">
    <source>
        <dbReference type="ARBA" id="ARBA00022485"/>
    </source>
</evidence>
<dbReference type="EMBL" id="QVRA01000004">
    <property type="protein sequence ID" value="RJG56174.1"/>
    <property type="molecule type" value="Genomic_DNA"/>
</dbReference>
<evidence type="ECO:0000313" key="9">
    <source>
        <dbReference type="Proteomes" id="UP000283469"/>
    </source>
</evidence>
<keyword evidence="3" id="KW-0479">Metal-binding</keyword>
<keyword evidence="1" id="KW-0004">4Fe-4S</keyword>
<accession>A0A418YVA5</accession>
<dbReference type="Gene3D" id="3.90.480.10">
    <property type="entry name" value="Sulfite Reductase Hemoprotein,Domain 2"/>
    <property type="match status" value="1"/>
</dbReference>
<feature type="domain" description="Nitrite/Sulfite reductase ferredoxin-like" evidence="7">
    <location>
        <begin position="15"/>
        <end position="79"/>
    </location>
</feature>
<dbReference type="GO" id="GO:0046872">
    <property type="term" value="F:metal ion binding"/>
    <property type="evidence" value="ECO:0007669"/>
    <property type="project" value="UniProtKB-KW"/>
</dbReference>
<dbReference type="PANTHER" id="PTHR32439:SF9">
    <property type="entry name" value="BLR3264 PROTEIN"/>
    <property type="match status" value="1"/>
</dbReference>
<dbReference type="SUPFAM" id="SSF56014">
    <property type="entry name" value="Nitrite and sulphite reductase 4Fe-4S domain-like"/>
    <property type="match status" value="1"/>
</dbReference>
<keyword evidence="9" id="KW-1185">Reference proteome</keyword>
<dbReference type="RefSeq" id="WP_119744513.1">
    <property type="nucleotide sequence ID" value="NZ_QVRA01000004.1"/>
</dbReference>
<organism evidence="8 9">
    <name type="scientific">Sphingobium terrigena</name>
    <dbReference type="NCBI Taxonomy" id="2304063"/>
    <lineage>
        <taxon>Bacteria</taxon>
        <taxon>Pseudomonadati</taxon>
        <taxon>Pseudomonadota</taxon>
        <taxon>Alphaproteobacteria</taxon>
        <taxon>Sphingomonadales</taxon>
        <taxon>Sphingomonadaceae</taxon>
        <taxon>Sphingobium</taxon>
    </lineage>
</organism>
<dbReference type="Pfam" id="PF03460">
    <property type="entry name" value="NIR_SIR_ferr"/>
    <property type="match status" value="1"/>
</dbReference>
<proteinExistence type="predicted"/>
<dbReference type="SUPFAM" id="SSF55124">
    <property type="entry name" value="Nitrite/Sulfite reductase N-terminal domain-like"/>
    <property type="match status" value="2"/>
</dbReference>
<keyword evidence="2" id="KW-0349">Heme</keyword>
<dbReference type="InterPro" id="IPR051329">
    <property type="entry name" value="NIR_SIR_4Fe-4S"/>
</dbReference>
<gene>
    <name evidence="8" type="ORF">D0Z70_05830</name>
</gene>
<evidence type="ECO:0000256" key="3">
    <source>
        <dbReference type="ARBA" id="ARBA00022723"/>
    </source>
</evidence>
<dbReference type="PANTHER" id="PTHR32439">
    <property type="entry name" value="FERREDOXIN--NITRITE REDUCTASE, CHLOROPLASTIC"/>
    <property type="match status" value="1"/>
</dbReference>
<keyword evidence="5" id="KW-0408">Iron</keyword>
<dbReference type="GO" id="GO:0051539">
    <property type="term" value="F:4 iron, 4 sulfur cluster binding"/>
    <property type="evidence" value="ECO:0007669"/>
    <property type="project" value="UniProtKB-KW"/>
</dbReference>
<evidence type="ECO:0000259" key="7">
    <source>
        <dbReference type="Pfam" id="PF03460"/>
    </source>
</evidence>
<evidence type="ECO:0000313" key="8">
    <source>
        <dbReference type="EMBL" id="RJG56174.1"/>
    </source>
</evidence>
<evidence type="ECO:0000256" key="5">
    <source>
        <dbReference type="ARBA" id="ARBA00023004"/>
    </source>
</evidence>
<dbReference type="InterPro" id="IPR005117">
    <property type="entry name" value="NiRdtase/SiRdtase_haem-b_fer"/>
</dbReference>
<dbReference type="AlphaFoldDB" id="A0A418YVA5"/>